<dbReference type="EMBL" id="JAIRBC010000006">
    <property type="protein sequence ID" value="MCG2460171.1"/>
    <property type="molecule type" value="Genomic_DNA"/>
</dbReference>
<keyword evidence="1" id="KW-0732">Signal</keyword>
<accession>A0AAE3JNQ9</accession>
<protein>
    <submittedName>
        <fullName evidence="2">Outer membrane lipoprotein carrier protein LolA</fullName>
    </submittedName>
</protein>
<dbReference type="Pfam" id="PF03548">
    <property type="entry name" value="LolA"/>
    <property type="match status" value="1"/>
</dbReference>
<organism evidence="2 3">
    <name type="scientific">Cerina litoralis</name>
    <dbReference type="NCBI Taxonomy" id="2874477"/>
    <lineage>
        <taxon>Bacteria</taxon>
        <taxon>Pseudomonadati</taxon>
        <taxon>Bacteroidota</taxon>
        <taxon>Flavobacteriia</taxon>
        <taxon>Flavobacteriales</taxon>
        <taxon>Flavobacteriaceae</taxon>
        <taxon>Cerina</taxon>
    </lineage>
</organism>
<comment type="caution">
    <text evidence="2">The sequence shown here is derived from an EMBL/GenBank/DDBJ whole genome shotgun (WGS) entry which is preliminary data.</text>
</comment>
<dbReference type="InterPro" id="IPR029046">
    <property type="entry name" value="LolA/LolB/LppX"/>
</dbReference>
<sequence length="205" mass="23638">MRNLIYPLFFFVLGVGAQTKMEITEANALREKVMQHAAATNTLSVDFVQTKHLGFLSNDIITKGKLAFKTPNLVKWEYTDPFQYSILFKDGTMYVDDEGNKSQMDMGGSKLFEQLNQLIVNSVKGDMFQEDEFYITYFKKGNDNEVHFVPKNKNLSKYIKAFHLVFNPKGEVIQVRMIEPSDDYTQITFSHRTVNKPLPDAVFDH</sequence>
<name>A0AAE3JNQ9_9FLAO</name>
<dbReference type="PANTHER" id="PTHR35869">
    <property type="entry name" value="OUTER-MEMBRANE LIPOPROTEIN CARRIER PROTEIN"/>
    <property type="match status" value="1"/>
</dbReference>
<dbReference type="SUPFAM" id="SSF89392">
    <property type="entry name" value="Prokaryotic lipoproteins and lipoprotein localization factors"/>
    <property type="match status" value="1"/>
</dbReference>
<evidence type="ECO:0000313" key="2">
    <source>
        <dbReference type="EMBL" id="MCG2460171.1"/>
    </source>
</evidence>
<dbReference type="Gene3D" id="2.50.20.10">
    <property type="entry name" value="Lipoprotein localisation LolA/LolB/LppX"/>
    <property type="match status" value="1"/>
</dbReference>
<dbReference type="CDD" id="cd16325">
    <property type="entry name" value="LolA"/>
    <property type="match status" value="1"/>
</dbReference>
<gene>
    <name evidence="2" type="ORF">K8352_05385</name>
</gene>
<dbReference type="Proteomes" id="UP001200642">
    <property type="component" value="Unassembled WGS sequence"/>
</dbReference>
<keyword evidence="2" id="KW-0449">Lipoprotein</keyword>
<dbReference type="AlphaFoldDB" id="A0AAE3JNQ9"/>
<proteinExistence type="predicted"/>
<reference evidence="2" key="1">
    <citation type="submission" date="2023-02" db="EMBL/GenBank/DDBJ databases">
        <title>Genome of Flavobacteriaceae gen. nov. sp. strain F89.</title>
        <authorList>
            <person name="Wang Y."/>
        </authorList>
    </citation>
    <scope>NUCLEOTIDE SEQUENCE</scope>
    <source>
        <strain evidence="2">F89</strain>
    </source>
</reference>
<dbReference type="RefSeq" id="WP_317901314.1">
    <property type="nucleotide sequence ID" value="NZ_JAIRBC010000006.1"/>
</dbReference>
<evidence type="ECO:0000256" key="1">
    <source>
        <dbReference type="ARBA" id="ARBA00022729"/>
    </source>
</evidence>
<evidence type="ECO:0000313" key="3">
    <source>
        <dbReference type="Proteomes" id="UP001200642"/>
    </source>
</evidence>
<dbReference type="InterPro" id="IPR004564">
    <property type="entry name" value="OM_lipoprot_carrier_LolA-like"/>
</dbReference>
<keyword evidence="3" id="KW-1185">Reference proteome</keyword>
<dbReference type="PANTHER" id="PTHR35869:SF1">
    <property type="entry name" value="OUTER-MEMBRANE LIPOPROTEIN CARRIER PROTEIN"/>
    <property type="match status" value="1"/>
</dbReference>